<dbReference type="RefSeq" id="WP_270040308.1">
    <property type="nucleotide sequence ID" value="NZ_JAPDOD010000009.1"/>
</dbReference>
<proteinExistence type="predicted"/>
<comment type="caution">
    <text evidence="1">The sequence shown here is derived from an EMBL/GenBank/DDBJ whole genome shotgun (WGS) entry which is preliminary data.</text>
</comment>
<evidence type="ECO:0000313" key="2">
    <source>
        <dbReference type="Proteomes" id="UP001149140"/>
    </source>
</evidence>
<organism evidence="1 2">
    <name type="scientific">Solirubrobacter ginsenosidimutans</name>
    <dbReference type="NCBI Taxonomy" id="490573"/>
    <lineage>
        <taxon>Bacteria</taxon>
        <taxon>Bacillati</taxon>
        <taxon>Actinomycetota</taxon>
        <taxon>Thermoleophilia</taxon>
        <taxon>Solirubrobacterales</taxon>
        <taxon>Solirubrobacteraceae</taxon>
        <taxon>Solirubrobacter</taxon>
    </lineage>
</organism>
<name>A0A9X3S2H1_9ACTN</name>
<dbReference type="EMBL" id="JAPDOD010000009">
    <property type="protein sequence ID" value="MDA0161131.1"/>
    <property type="molecule type" value="Genomic_DNA"/>
</dbReference>
<dbReference type="AlphaFoldDB" id="A0A9X3S2H1"/>
<dbReference type="SUPFAM" id="SSF110849">
    <property type="entry name" value="ParB/Sulfiredoxin"/>
    <property type="match status" value="1"/>
</dbReference>
<reference evidence="1" key="1">
    <citation type="submission" date="2022-10" db="EMBL/GenBank/DDBJ databases">
        <title>The WGS of Solirubrobacter ginsenosidimutans DSM 21036.</title>
        <authorList>
            <person name="Jiang Z."/>
        </authorList>
    </citation>
    <scope>NUCLEOTIDE SEQUENCE</scope>
    <source>
        <strain evidence="1">DSM 21036</strain>
    </source>
</reference>
<dbReference type="InterPro" id="IPR036086">
    <property type="entry name" value="ParB/Sulfiredoxin_sf"/>
</dbReference>
<gene>
    <name evidence="1" type="ORF">OM076_12700</name>
</gene>
<sequence length="145" mass="15820">MMRTGSGLIDAEYAFTRARRASRRAALARALHLGSVERRLAVYCSSGRPRRAGQHGLREIPLAAIAGTLEPTRAAQFDGAFRPVTRSARRRWERIWLAEDHGTILPPISVVPVGEHSFAVVDGHHRVSVAHARGAVAIDATVDAR</sequence>
<dbReference type="Proteomes" id="UP001149140">
    <property type="component" value="Unassembled WGS sequence"/>
</dbReference>
<protein>
    <submittedName>
        <fullName evidence="1">ParB/RepB/Spo0J family partition protein</fullName>
    </submittedName>
</protein>
<evidence type="ECO:0000313" key="1">
    <source>
        <dbReference type="EMBL" id="MDA0161131.1"/>
    </source>
</evidence>
<accession>A0A9X3S2H1</accession>
<keyword evidence="2" id="KW-1185">Reference proteome</keyword>